<dbReference type="RefSeq" id="WP_133144508.1">
    <property type="nucleotide sequence ID" value="NZ_CAACYJ010000035.1"/>
</dbReference>
<gene>
    <name evidence="1" type="primary">higB_2</name>
    <name evidence="1" type="ORF">NCTC10754_02774</name>
</gene>
<evidence type="ECO:0000313" key="2">
    <source>
        <dbReference type="Proteomes" id="UP000330809"/>
    </source>
</evidence>
<dbReference type="AlphaFoldDB" id="A0A449IL61"/>
<dbReference type="InterPro" id="IPR018669">
    <property type="entry name" value="Toxin_HigB"/>
</dbReference>
<protein>
    <submittedName>
        <fullName evidence="1">mRNA interferase HigB</fullName>
        <ecNumber evidence="1">3.1.-.-</ecNumber>
    </submittedName>
</protein>
<dbReference type="GO" id="GO:0004519">
    <property type="term" value="F:endonuclease activity"/>
    <property type="evidence" value="ECO:0007669"/>
    <property type="project" value="InterPro"/>
</dbReference>
<dbReference type="Pfam" id="PF09907">
    <property type="entry name" value="HigB_toxin"/>
    <property type="match status" value="1"/>
</dbReference>
<dbReference type="GO" id="GO:0110001">
    <property type="term" value="C:toxin-antitoxin complex"/>
    <property type="evidence" value="ECO:0007669"/>
    <property type="project" value="InterPro"/>
</dbReference>
<proteinExistence type="predicted"/>
<dbReference type="GO" id="GO:0016787">
    <property type="term" value="F:hydrolase activity"/>
    <property type="evidence" value="ECO:0007669"/>
    <property type="project" value="UniProtKB-KW"/>
</dbReference>
<dbReference type="EMBL" id="CAACYJ010000035">
    <property type="protein sequence ID" value="VFB20161.1"/>
    <property type="molecule type" value="Genomic_DNA"/>
</dbReference>
<name>A0A449IL61_PSEFR</name>
<accession>A0A449IL61</accession>
<dbReference type="GO" id="GO:0003723">
    <property type="term" value="F:RNA binding"/>
    <property type="evidence" value="ECO:0007669"/>
    <property type="project" value="InterPro"/>
</dbReference>
<sequence length="100" mass="11561">MRIIAVSQLKIFWQQHPGSEQSFLCWIDEAKKANWQTPADIKAQFRHASILKSNRVVFNIKGNDYRLVVAVAFRFSAIYIKFAGTHQQYDAIDANTVEME</sequence>
<reference evidence="1 2" key="1">
    <citation type="submission" date="2019-02" db="EMBL/GenBank/DDBJ databases">
        <authorList>
            <consortium name="Pathogen Informatics"/>
        </authorList>
    </citation>
    <scope>NUCLEOTIDE SEQUENCE [LARGE SCALE GENOMIC DNA]</scope>
    <source>
        <strain evidence="1 2">3012STDY7103891</strain>
    </source>
</reference>
<dbReference type="EC" id="3.1.-.-" evidence="1"/>
<keyword evidence="1" id="KW-0378">Hydrolase</keyword>
<evidence type="ECO:0000313" key="1">
    <source>
        <dbReference type="EMBL" id="VFB20161.1"/>
    </source>
</evidence>
<organism evidence="1 2">
    <name type="scientific">Pseudomonas fragi</name>
    <dbReference type="NCBI Taxonomy" id="296"/>
    <lineage>
        <taxon>Bacteria</taxon>
        <taxon>Pseudomonadati</taxon>
        <taxon>Pseudomonadota</taxon>
        <taxon>Gammaproteobacteria</taxon>
        <taxon>Pseudomonadales</taxon>
        <taxon>Pseudomonadaceae</taxon>
        <taxon>Pseudomonas</taxon>
    </lineage>
</organism>
<dbReference type="Proteomes" id="UP000330809">
    <property type="component" value="Unassembled WGS sequence"/>
</dbReference>